<feature type="region of interest" description="Disordered" evidence="1">
    <location>
        <begin position="204"/>
        <end position="230"/>
    </location>
</feature>
<gene>
    <name evidence="2" type="ORF">IF188_04920</name>
</gene>
<keyword evidence="3" id="KW-1185">Reference proteome</keyword>
<feature type="compositionally biased region" description="Low complexity" evidence="1">
    <location>
        <begin position="304"/>
        <end position="317"/>
    </location>
</feature>
<feature type="compositionally biased region" description="Low complexity" evidence="1">
    <location>
        <begin position="325"/>
        <end position="351"/>
    </location>
</feature>
<organism evidence="2 3">
    <name type="scientific">Microbacterium helvum</name>
    <dbReference type="NCBI Taxonomy" id="2773713"/>
    <lineage>
        <taxon>Bacteria</taxon>
        <taxon>Bacillati</taxon>
        <taxon>Actinomycetota</taxon>
        <taxon>Actinomycetes</taxon>
        <taxon>Micrococcales</taxon>
        <taxon>Microbacteriaceae</taxon>
        <taxon>Microbacterium</taxon>
    </lineage>
</organism>
<dbReference type="EMBL" id="JACXZS010000002">
    <property type="protein sequence ID" value="MBD3941043.1"/>
    <property type="molecule type" value="Genomic_DNA"/>
</dbReference>
<dbReference type="Proteomes" id="UP000598426">
    <property type="component" value="Unassembled WGS sequence"/>
</dbReference>
<sequence>MIPDDGMLASPYRAVRAVRAREDAPWPGVLVREAAGTMRLLVDAAELGPAWTGWDAATDGHVLAPVDVARRRDGHDVVLPVCVERLDDFLRRRAARLPLTPGETVTLGVSLLRGCAQIAPSPQTTGEWWLDDAGRPVLATETSARRAIDATVESMTSLDVAASLQRTWDTALRSLTAERISAHDLAAAEDAMFALAAPEPLSTTSLAPRPAADAAPPTPSARPALDSDGRPRSVWQNLLVGVDDDLADSVSRATTAVWRRLRGGGSGPEARPARRRAPWIVGGAVAAAVLAVGALWPGGGPATAGGAAPATAAPTATIGEPTQTAGDPAETASGAAAPTTSADDSDAAGAAPPADLTTVAAALLDARAACAGDLECLAGIVVDPTASPVHGAIDLGAAERTVTLLDDFGDLAVLRVDAVDAPEPSQLVVILRQDEKWLLRDVHDVAQQPEG</sequence>
<feature type="region of interest" description="Disordered" evidence="1">
    <location>
        <begin position="301"/>
        <end position="351"/>
    </location>
</feature>
<dbReference type="RefSeq" id="WP_191170660.1">
    <property type="nucleotide sequence ID" value="NZ_JACXZS010000002.1"/>
</dbReference>
<protein>
    <submittedName>
        <fullName evidence="2">Uncharacterized protein</fullName>
    </submittedName>
</protein>
<evidence type="ECO:0000313" key="2">
    <source>
        <dbReference type="EMBL" id="MBD3941043.1"/>
    </source>
</evidence>
<evidence type="ECO:0000313" key="3">
    <source>
        <dbReference type="Proteomes" id="UP000598426"/>
    </source>
</evidence>
<reference evidence="2 3" key="1">
    <citation type="submission" date="2020-09" db="EMBL/GenBank/DDBJ databases">
        <title>Isolation and identification of active actinomycetes.</title>
        <authorList>
            <person name="Li X."/>
        </authorList>
    </citation>
    <scope>NUCLEOTIDE SEQUENCE [LARGE SCALE GENOMIC DNA]</scope>
    <source>
        <strain evidence="2 3">NEAU-LLC</strain>
    </source>
</reference>
<proteinExistence type="predicted"/>
<accession>A0ABR8NK43</accession>
<feature type="compositionally biased region" description="Low complexity" evidence="1">
    <location>
        <begin position="204"/>
        <end position="215"/>
    </location>
</feature>
<comment type="caution">
    <text evidence="2">The sequence shown here is derived from an EMBL/GenBank/DDBJ whole genome shotgun (WGS) entry which is preliminary data.</text>
</comment>
<evidence type="ECO:0000256" key="1">
    <source>
        <dbReference type="SAM" id="MobiDB-lite"/>
    </source>
</evidence>
<name>A0ABR8NK43_9MICO</name>